<dbReference type="Proteomes" id="UP000694036">
    <property type="component" value="Chromosome"/>
</dbReference>
<accession>A0A8F5C0V3</accession>
<proteinExistence type="predicted"/>
<dbReference type="AlphaFoldDB" id="A0A8F5C0V3"/>
<dbReference type="GeneID" id="65560213"/>
<evidence type="ECO:0000313" key="3">
    <source>
        <dbReference type="EMBL" id="QXJ35064.1"/>
    </source>
</evidence>
<keyword evidence="1" id="KW-1133">Transmembrane helix</keyword>
<evidence type="ECO:0000313" key="2">
    <source>
        <dbReference type="EMBL" id="QXJ32082.1"/>
    </source>
</evidence>
<keyword evidence="1" id="KW-0472">Membrane</keyword>
<gene>
    <name evidence="2" type="ORF">J5U21_01733</name>
    <name evidence="3" type="ORF">J5U22_01611</name>
</gene>
<feature type="transmembrane region" description="Helical" evidence="1">
    <location>
        <begin position="28"/>
        <end position="51"/>
    </location>
</feature>
<dbReference type="Proteomes" id="UP000693941">
    <property type="component" value="Chromosome"/>
</dbReference>
<name>A0A8F5C0V3_9CREN</name>
<reference evidence="3 4" key="1">
    <citation type="journal article" date="2021" name="Environ. Microbiol.">
        <title>New insights into the diversity and evolution of the archaeal mobilome from three complete genomes of Saccharolobus shibatae.</title>
        <authorList>
            <person name="Medvedeva S."/>
            <person name="Brandt D."/>
            <person name="Cvirkaite-Krupovic V."/>
            <person name="Liu Y."/>
            <person name="Severinov K."/>
            <person name="Ishino S."/>
            <person name="Ishino Y."/>
            <person name="Prangishvili D."/>
            <person name="Kalinowski J."/>
            <person name="Krupovic M."/>
        </authorList>
    </citation>
    <scope>NUCLEOTIDE SEQUENCE [LARGE SCALE GENOMIC DNA]</scope>
    <source>
        <strain evidence="2">BEU9</strain>
        <strain evidence="3 4">S38A</strain>
    </source>
</reference>
<feature type="transmembrane region" description="Helical" evidence="1">
    <location>
        <begin position="63"/>
        <end position="82"/>
    </location>
</feature>
<evidence type="ECO:0000313" key="4">
    <source>
        <dbReference type="Proteomes" id="UP000694036"/>
    </source>
</evidence>
<organism evidence="3 4">
    <name type="scientific">Saccharolobus shibatae</name>
    <dbReference type="NCBI Taxonomy" id="2286"/>
    <lineage>
        <taxon>Archaea</taxon>
        <taxon>Thermoproteota</taxon>
        <taxon>Thermoprotei</taxon>
        <taxon>Sulfolobales</taxon>
        <taxon>Sulfolobaceae</taxon>
        <taxon>Saccharolobus</taxon>
    </lineage>
</organism>
<dbReference type="EMBL" id="CP077715">
    <property type="protein sequence ID" value="QXJ32082.1"/>
    <property type="molecule type" value="Genomic_DNA"/>
</dbReference>
<keyword evidence="4" id="KW-1185">Reference proteome</keyword>
<dbReference type="RefSeq" id="WP_218257762.1">
    <property type="nucleotide sequence ID" value="NZ_CP077713.1"/>
</dbReference>
<feature type="transmembrane region" description="Helical" evidence="1">
    <location>
        <begin position="117"/>
        <end position="139"/>
    </location>
</feature>
<evidence type="ECO:0000256" key="1">
    <source>
        <dbReference type="SAM" id="Phobius"/>
    </source>
</evidence>
<protein>
    <submittedName>
        <fullName evidence="3">Uncharacterized protein</fullName>
    </submittedName>
</protein>
<keyword evidence="1" id="KW-0812">Transmembrane</keyword>
<sequence>MITFTSVTNQTLIPALGPLYPTSQNVDYLPFLISLILISLASISLSFTIFYELRIISKLNRKILRFLLMTVGIILLGLSYYLHLIDNTIIITIGSCSQINCVPVITRVIPPPWYANLWPGVLIIGIIVLGIVILDWIWIRK</sequence>
<dbReference type="EMBL" id="CP077713">
    <property type="protein sequence ID" value="QXJ35064.1"/>
    <property type="molecule type" value="Genomic_DNA"/>
</dbReference>